<dbReference type="GO" id="GO:0016139">
    <property type="term" value="P:glycoside catabolic process"/>
    <property type="evidence" value="ECO:0007669"/>
    <property type="project" value="TreeGrafter"/>
</dbReference>
<evidence type="ECO:0000313" key="10">
    <source>
        <dbReference type="Proteomes" id="UP000264702"/>
    </source>
</evidence>
<dbReference type="AlphaFoldDB" id="A0A372IJB5"/>
<dbReference type="PROSITE" id="PS50022">
    <property type="entry name" value="FA58C_3"/>
    <property type="match status" value="1"/>
</dbReference>
<keyword evidence="10" id="KW-1185">Reference proteome</keyword>
<feature type="domain" description="F5/8 type C" evidence="8">
    <location>
        <begin position="307"/>
        <end position="446"/>
    </location>
</feature>
<feature type="signal peptide" evidence="7">
    <location>
        <begin position="1"/>
        <end position="22"/>
    </location>
</feature>
<dbReference type="EC" id="3.2.1.51" evidence="3"/>
<organism evidence="9 10">
    <name type="scientific">Paracidobacterium acidisoli</name>
    <dbReference type="NCBI Taxonomy" id="2303751"/>
    <lineage>
        <taxon>Bacteria</taxon>
        <taxon>Pseudomonadati</taxon>
        <taxon>Acidobacteriota</taxon>
        <taxon>Terriglobia</taxon>
        <taxon>Terriglobales</taxon>
        <taxon>Acidobacteriaceae</taxon>
        <taxon>Paracidobacterium</taxon>
    </lineage>
</organism>
<evidence type="ECO:0000256" key="6">
    <source>
        <dbReference type="ARBA" id="ARBA00023295"/>
    </source>
</evidence>
<accession>A0A372IJB5</accession>
<comment type="similarity">
    <text evidence="2">Belongs to the glycosyl hydrolase 29 family.</text>
</comment>
<dbReference type="InterPro" id="IPR008979">
    <property type="entry name" value="Galactose-bd-like_sf"/>
</dbReference>
<reference evidence="9 10" key="1">
    <citation type="submission" date="2018-08" db="EMBL/GenBank/DDBJ databases">
        <title>Acidipila sp. 4G-K13, an acidobacterium isolated from forest soil.</title>
        <authorList>
            <person name="Gao Z.-H."/>
            <person name="Qiu L.-H."/>
        </authorList>
    </citation>
    <scope>NUCLEOTIDE SEQUENCE [LARGE SCALE GENOMIC DNA]</scope>
    <source>
        <strain evidence="9 10">4G-K13</strain>
    </source>
</reference>
<dbReference type="InterPro" id="IPR017853">
    <property type="entry name" value="GH"/>
</dbReference>
<evidence type="ECO:0000313" key="9">
    <source>
        <dbReference type="EMBL" id="RFU14978.1"/>
    </source>
</evidence>
<evidence type="ECO:0000256" key="4">
    <source>
        <dbReference type="ARBA" id="ARBA00022729"/>
    </source>
</evidence>
<dbReference type="OrthoDB" id="107551at2"/>
<dbReference type="PANTHER" id="PTHR10030">
    <property type="entry name" value="ALPHA-L-FUCOSIDASE"/>
    <property type="match status" value="1"/>
</dbReference>
<evidence type="ECO:0000256" key="1">
    <source>
        <dbReference type="ARBA" id="ARBA00004071"/>
    </source>
</evidence>
<evidence type="ECO:0000256" key="3">
    <source>
        <dbReference type="ARBA" id="ARBA00012662"/>
    </source>
</evidence>
<dbReference type="Pfam" id="PF01120">
    <property type="entry name" value="Alpha_L_fucos"/>
    <property type="match status" value="1"/>
</dbReference>
<dbReference type="PANTHER" id="PTHR10030:SF37">
    <property type="entry name" value="ALPHA-L-FUCOSIDASE-RELATED"/>
    <property type="match status" value="1"/>
</dbReference>
<name>A0A372IJB5_9BACT</name>
<keyword evidence="4 7" id="KW-0732">Signal</keyword>
<evidence type="ECO:0000259" key="8">
    <source>
        <dbReference type="PROSITE" id="PS50022"/>
    </source>
</evidence>
<dbReference type="RefSeq" id="WP_117303369.1">
    <property type="nucleotide sequence ID" value="NZ_QVQT02000008.1"/>
</dbReference>
<dbReference type="Gene3D" id="3.20.20.80">
    <property type="entry name" value="Glycosidases"/>
    <property type="match status" value="1"/>
</dbReference>
<dbReference type="InterPro" id="IPR000933">
    <property type="entry name" value="Glyco_hydro_29"/>
</dbReference>
<dbReference type="SUPFAM" id="SSF51445">
    <property type="entry name" value="(Trans)glycosidases"/>
    <property type="match status" value="1"/>
</dbReference>
<comment type="function">
    <text evidence="1">Alpha-L-fucosidase is responsible for hydrolyzing the alpha-1,6-linked fucose joined to the reducing-end N-acetylglucosamine of the carbohydrate moieties of glycoproteins.</text>
</comment>
<dbReference type="GO" id="GO:0004560">
    <property type="term" value="F:alpha-L-fucosidase activity"/>
    <property type="evidence" value="ECO:0007669"/>
    <property type="project" value="InterPro"/>
</dbReference>
<dbReference type="InterPro" id="IPR000421">
    <property type="entry name" value="FA58C"/>
</dbReference>
<evidence type="ECO:0000256" key="5">
    <source>
        <dbReference type="ARBA" id="ARBA00022801"/>
    </source>
</evidence>
<dbReference type="PRINTS" id="PR00741">
    <property type="entry name" value="GLHYDRLASE29"/>
</dbReference>
<dbReference type="Gene3D" id="2.60.120.260">
    <property type="entry name" value="Galactose-binding domain-like"/>
    <property type="match status" value="1"/>
</dbReference>
<keyword evidence="5" id="KW-0378">Hydrolase</keyword>
<dbReference type="GO" id="GO:0005764">
    <property type="term" value="C:lysosome"/>
    <property type="evidence" value="ECO:0007669"/>
    <property type="project" value="TreeGrafter"/>
</dbReference>
<keyword evidence="6" id="KW-0326">Glycosidase</keyword>
<evidence type="ECO:0000256" key="7">
    <source>
        <dbReference type="SAM" id="SignalP"/>
    </source>
</evidence>
<dbReference type="InterPro" id="IPR057739">
    <property type="entry name" value="Glyco_hydro_29_N"/>
</dbReference>
<dbReference type="EMBL" id="QVQT01000008">
    <property type="protein sequence ID" value="RFU14978.1"/>
    <property type="molecule type" value="Genomic_DNA"/>
</dbReference>
<gene>
    <name evidence="9" type="ORF">D0Y96_19435</name>
</gene>
<comment type="caution">
    <text evidence="9">The sequence shown here is derived from an EMBL/GenBank/DDBJ whole genome shotgun (WGS) entry which is preliminary data.</text>
</comment>
<protein>
    <recommendedName>
        <fullName evidence="3">alpha-L-fucosidase</fullName>
        <ecNumber evidence="3">3.2.1.51</ecNumber>
    </recommendedName>
</protein>
<dbReference type="SMART" id="SM00812">
    <property type="entry name" value="Alpha_L_fucos"/>
    <property type="match status" value="1"/>
</dbReference>
<proteinExistence type="inferred from homology"/>
<dbReference type="InterPro" id="IPR016286">
    <property type="entry name" value="FUC_metazoa-typ"/>
</dbReference>
<sequence length="454" mass="50657">MPKLPRAILSAIVCLTALSLSAQSFTDIRPSPAQVAWQDLEIGVIFHFGTNTFLNREWGDGTASPSVFNPAHVDTDQWMKAVKAGGARYVVLVAKHHDGFALWPTAQTSYSVKSSPWLDGKGDLVRMASDSARANGLGFGVYLSPWDRHEPKYNDPPAYDKFYLAELDELAQHYGPLTEFWLDGAGSAGHTYDFAKIVTELRTYQPNAMVFADVALFQYADLRWVGSEDGTIPYENWNVIDRAGYLRWRPVEADTPLRKLHWFWHPHDESSLKSVSELVDIYNKTVGHGGQLMLGIAPDDTGLVPQADAARLKAFGDAIHQLYGHNLVAEEHGRPAAGEEATFDSDTDTFWSAPQGSHHATLEISFPKPVTFDRSLAMEWLNDGQHIEKYAVEVFENGRWKTVASAQAIGHKKIDIFPPVTAQRVRLNLLSTTGEAHIREFQIFNDANVKLPRE</sequence>
<evidence type="ECO:0000256" key="2">
    <source>
        <dbReference type="ARBA" id="ARBA00007951"/>
    </source>
</evidence>
<dbReference type="Pfam" id="PF00754">
    <property type="entry name" value="F5_F8_type_C"/>
    <property type="match status" value="1"/>
</dbReference>
<dbReference type="SUPFAM" id="SSF49785">
    <property type="entry name" value="Galactose-binding domain-like"/>
    <property type="match status" value="1"/>
</dbReference>
<feature type="chain" id="PRO_5016927306" description="alpha-L-fucosidase" evidence="7">
    <location>
        <begin position="23"/>
        <end position="454"/>
    </location>
</feature>
<dbReference type="Proteomes" id="UP000264702">
    <property type="component" value="Unassembled WGS sequence"/>
</dbReference>
<dbReference type="GO" id="GO:0006004">
    <property type="term" value="P:fucose metabolic process"/>
    <property type="evidence" value="ECO:0007669"/>
    <property type="project" value="InterPro"/>
</dbReference>